<dbReference type="InterPro" id="IPR036250">
    <property type="entry name" value="AcylCo_DH-like_C"/>
</dbReference>
<dbReference type="InterPro" id="IPR037069">
    <property type="entry name" value="AcylCoA_DH/ox_N_sf"/>
</dbReference>
<dbReference type="Gene3D" id="1.20.140.10">
    <property type="entry name" value="Butyryl-CoA Dehydrogenase, subunit A, domain 3"/>
    <property type="match status" value="1"/>
</dbReference>
<sequence>MNFDLDDEQRALAAAGADFFADQAGPTAARQLLDGVGEPAPGRKALAEVGFSAITVPEAAGGGGGTVLDLAVVAEQAGRELAGPSLAGTARAVALLDADDAQLAVLASGTELFAVVDGPEEPVLDALAATRFLAVQDGHLVVGEGEVTAGVPIDATRGLGKVRLRDPRSLREIDPAAWRHARDVGAVVLAAEGLGTAAKAVEAAVEYARTRTAFDRTVGSYQAVKHALVDAWVGVDQLRSLVWWAAWTADREPDGLPAAASAVKAYSAAVVERATETALHVHGGIGFTWEHDSHLYWRRAKVDRLLLGDETEHLLRVADLALAT</sequence>
<evidence type="ECO:0000259" key="6">
    <source>
        <dbReference type="Pfam" id="PF00441"/>
    </source>
</evidence>
<comment type="cofactor">
    <cofactor evidence="1">
        <name>FAD</name>
        <dbReference type="ChEBI" id="CHEBI:57692"/>
    </cofactor>
</comment>
<dbReference type="Pfam" id="PF00441">
    <property type="entry name" value="Acyl-CoA_dh_1"/>
    <property type="match status" value="1"/>
</dbReference>
<dbReference type="InterPro" id="IPR013786">
    <property type="entry name" value="AcylCoA_DH/ox_N"/>
</dbReference>
<dbReference type="RefSeq" id="WP_345419330.1">
    <property type="nucleotide sequence ID" value="NZ_BAABGT010000040.1"/>
</dbReference>
<dbReference type="InterPro" id="IPR009075">
    <property type="entry name" value="AcylCo_DH/oxidase_C"/>
</dbReference>
<gene>
    <name evidence="8" type="ORF">GCM10023175_35550</name>
</gene>
<comment type="caution">
    <text evidence="8">The sequence shown here is derived from an EMBL/GenBank/DDBJ whole genome shotgun (WGS) entry which is preliminary data.</text>
</comment>
<evidence type="ECO:0000256" key="1">
    <source>
        <dbReference type="ARBA" id="ARBA00001974"/>
    </source>
</evidence>
<evidence type="ECO:0000313" key="8">
    <source>
        <dbReference type="EMBL" id="GAA4548687.1"/>
    </source>
</evidence>
<dbReference type="PANTHER" id="PTHR43884">
    <property type="entry name" value="ACYL-COA DEHYDROGENASE"/>
    <property type="match status" value="1"/>
</dbReference>
<keyword evidence="5" id="KW-0560">Oxidoreductase</keyword>
<evidence type="ECO:0000256" key="5">
    <source>
        <dbReference type="ARBA" id="ARBA00023002"/>
    </source>
</evidence>
<feature type="domain" description="Acyl-CoA dehydrogenase/oxidase C-terminal" evidence="6">
    <location>
        <begin position="184"/>
        <end position="318"/>
    </location>
</feature>
<dbReference type="EMBL" id="BAABGT010000040">
    <property type="protein sequence ID" value="GAA4548687.1"/>
    <property type="molecule type" value="Genomic_DNA"/>
</dbReference>
<organism evidence="8 9">
    <name type="scientific">Pseudonocardia xishanensis</name>
    <dbReference type="NCBI Taxonomy" id="630995"/>
    <lineage>
        <taxon>Bacteria</taxon>
        <taxon>Bacillati</taxon>
        <taxon>Actinomycetota</taxon>
        <taxon>Actinomycetes</taxon>
        <taxon>Pseudonocardiales</taxon>
        <taxon>Pseudonocardiaceae</taxon>
        <taxon>Pseudonocardia</taxon>
    </lineage>
</organism>
<dbReference type="SUPFAM" id="SSF47203">
    <property type="entry name" value="Acyl-CoA dehydrogenase C-terminal domain-like"/>
    <property type="match status" value="1"/>
</dbReference>
<evidence type="ECO:0000313" key="9">
    <source>
        <dbReference type="Proteomes" id="UP001501598"/>
    </source>
</evidence>
<dbReference type="Pfam" id="PF02771">
    <property type="entry name" value="Acyl-CoA_dh_N"/>
    <property type="match status" value="1"/>
</dbReference>
<keyword evidence="4" id="KW-0274">FAD</keyword>
<dbReference type="PANTHER" id="PTHR43884:SF20">
    <property type="entry name" value="ACYL-COA DEHYDROGENASE FADE28"/>
    <property type="match status" value="1"/>
</dbReference>
<reference evidence="9" key="1">
    <citation type="journal article" date="2019" name="Int. J. Syst. Evol. Microbiol.">
        <title>The Global Catalogue of Microorganisms (GCM) 10K type strain sequencing project: providing services to taxonomists for standard genome sequencing and annotation.</title>
        <authorList>
            <consortium name="The Broad Institute Genomics Platform"/>
            <consortium name="The Broad Institute Genome Sequencing Center for Infectious Disease"/>
            <person name="Wu L."/>
            <person name="Ma J."/>
        </authorList>
    </citation>
    <scope>NUCLEOTIDE SEQUENCE [LARGE SCALE GENOMIC DNA]</scope>
    <source>
        <strain evidence="9">JCM 17906</strain>
    </source>
</reference>
<evidence type="ECO:0000256" key="4">
    <source>
        <dbReference type="ARBA" id="ARBA00022827"/>
    </source>
</evidence>
<accession>A0ABP8RTQ8</accession>
<comment type="similarity">
    <text evidence="2">Belongs to the acyl-CoA dehydrogenase family.</text>
</comment>
<dbReference type="InterPro" id="IPR009100">
    <property type="entry name" value="AcylCoA_DH/oxidase_NM_dom_sf"/>
</dbReference>
<evidence type="ECO:0000259" key="7">
    <source>
        <dbReference type="Pfam" id="PF02771"/>
    </source>
</evidence>
<keyword evidence="9" id="KW-1185">Reference proteome</keyword>
<dbReference type="Proteomes" id="UP001501598">
    <property type="component" value="Unassembled WGS sequence"/>
</dbReference>
<dbReference type="SUPFAM" id="SSF56645">
    <property type="entry name" value="Acyl-CoA dehydrogenase NM domain-like"/>
    <property type="match status" value="1"/>
</dbReference>
<feature type="domain" description="Acyl-CoA dehydrogenase/oxidase N-terminal" evidence="7">
    <location>
        <begin position="7"/>
        <end position="86"/>
    </location>
</feature>
<proteinExistence type="inferred from homology"/>
<keyword evidence="3" id="KW-0285">Flavoprotein</keyword>
<name>A0ABP8RTQ8_9PSEU</name>
<evidence type="ECO:0000256" key="3">
    <source>
        <dbReference type="ARBA" id="ARBA00022630"/>
    </source>
</evidence>
<evidence type="ECO:0000256" key="2">
    <source>
        <dbReference type="ARBA" id="ARBA00009347"/>
    </source>
</evidence>
<protein>
    <submittedName>
        <fullName evidence="8">Acyl-CoA dehydrogenase family protein</fullName>
    </submittedName>
</protein>
<dbReference type="Gene3D" id="1.10.540.10">
    <property type="entry name" value="Acyl-CoA dehydrogenase/oxidase, N-terminal domain"/>
    <property type="match status" value="1"/>
</dbReference>